<dbReference type="InterPro" id="IPR052366">
    <property type="entry name" value="GTP_Pyrophosphokinase"/>
</dbReference>
<sequence length="334" mass="39083">MATNTPGQITLESIQQNIRDIAGVRITCSFVSDIYKIKAMLESQKDIAVLECKDYIQHPKPNGYQSLHLIVQIPIFMSDREELVPVEIQIRTIAMDFWASLEHKSYYKYNKEIPQRILKGGKKETGNKEEQNLPKITFFNLPKDKRENLVHAAKKEFARVPLYQASISNIIKDAKIPRGSFYQYFDDKEDAFFYLLNSHVSAYKMYFLETLQKNNGDIFDAMIDFYTAIITEEKENLQFLRNLFLNMTHRIENVMARSFGENDLNENFKKISNLINKDRLNIQDEQELFHMMQIISSVTFHNIVKKFAGELPFDEAVHNYKTEIYLLKKGFASK</sequence>
<accession>A0A800NE32</accession>
<organism evidence="5 6">
    <name type="scientific">Cytobacillus firmus</name>
    <name type="common">Bacillus firmus</name>
    <dbReference type="NCBI Taxonomy" id="1399"/>
    <lineage>
        <taxon>Bacteria</taxon>
        <taxon>Bacillati</taxon>
        <taxon>Bacillota</taxon>
        <taxon>Bacilli</taxon>
        <taxon>Bacillales</taxon>
        <taxon>Bacillaceae</taxon>
        <taxon>Cytobacillus</taxon>
    </lineage>
</organism>
<evidence type="ECO:0000313" key="6">
    <source>
        <dbReference type="Proteomes" id="UP000465778"/>
    </source>
</evidence>
<protein>
    <submittedName>
        <fullName evidence="5">GTP pyrophosphokinase</fullName>
        <ecNumber evidence="5">2.7.6.5</ecNumber>
    </submittedName>
</protein>
<dbReference type="Pfam" id="PF04607">
    <property type="entry name" value="RelA_SpoT"/>
    <property type="match status" value="1"/>
</dbReference>
<dbReference type="Gene3D" id="3.30.460.10">
    <property type="entry name" value="Beta Polymerase, domain 2"/>
    <property type="match status" value="1"/>
</dbReference>
<evidence type="ECO:0000256" key="3">
    <source>
        <dbReference type="PROSITE-ProRule" id="PRU00335"/>
    </source>
</evidence>
<dbReference type="Proteomes" id="UP000465778">
    <property type="component" value="Unassembled WGS sequence"/>
</dbReference>
<dbReference type="GO" id="GO:0003677">
    <property type="term" value="F:DNA binding"/>
    <property type="evidence" value="ECO:0007669"/>
    <property type="project" value="UniProtKB-UniRule"/>
</dbReference>
<keyword evidence="5" id="KW-0418">Kinase</keyword>
<dbReference type="SMART" id="SM00954">
    <property type="entry name" value="RelA_SpoT"/>
    <property type="match status" value="1"/>
</dbReference>
<dbReference type="PROSITE" id="PS50977">
    <property type="entry name" value="HTH_TETR_2"/>
    <property type="match status" value="1"/>
</dbReference>
<dbReference type="InterPro" id="IPR007685">
    <property type="entry name" value="RelA_SpoT"/>
</dbReference>
<dbReference type="EC" id="2.7.6.5" evidence="5"/>
<dbReference type="EMBL" id="VDEM01000006">
    <property type="protein sequence ID" value="KAF0825187.1"/>
    <property type="molecule type" value="Genomic_DNA"/>
</dbReference>
<dbReference type="PANTHER" id="PTHR47837:SF2">
    <property type="entry name" value="GTP PYROPHOSPHOKINASE YWAC"/>
    <property type="match status" value="1"/>
</dbReference>
<dbReference type="UniPathway" id="UPA00908">
    <property type="reaction ID" value="UER00884"/>
</dbReference>
<feature type="domain" description="HTH tetR-type" evidence="4">
    <location>
        <begin position="143"/>
        <end position="203"/>
    </location>
</feature>
<dbReference type="GO" id="GO:0016301">
    <property type="term" value="F:kinase activity"/>
    <property type="evidence" value="ECO:0007669"/>
    <property type="project" value="UniProtKB-KW"/>
</dbReference>
<dbReference type="GO" id="GO:0015970">
    <property type="term" value="P:guanosine tetraphosphate biosynthetic process"/>
    <property type="evidence" value="ECO:0007669"/>
    <property type="project" value="UniProtKB-UniPathway"/>
</dbReference>
<dbReference type="Gene3D" id="1.10.357.10">
    <property type="entry name" value="Tetracycline Repressor, domain 2"/>
    <property type="match status" value="1"/>
</dbReference>
<keyword evidence="2 3" id="KW-0238">DNA-binding</keyword>
<dbReference type="InterPro" id="IPR009057">
    <property type="entry name" value="Homeodomain-like_sf"/>
</dbReference>
<keyword evidence="5" id="KW-0808">Transferase</keyword>
<dbReference type="InterPro" id="IPR001647">
    <property type="entry name" value="HTH_TetR"/>
</dbReference>
<dbReference type="InterPro" id="IPR043519">
    <property type="entry name" value="NT_sf"/>
</dbReference>
<dbReference type="Gene3D" id="1.10.287.860">
    <property type="entry name" value="Nucleotidyltransferase"/>
    <property type="match status" value="1"/>
</dbReference>
<comment type="caution">
    <text evidence="5">The sequence shown here is derived from an EMBL/GenBank/DDBJ whole genome shotgun (WGS) entry which is preliminary data.</text>
</comment>
<comment type="pathway">
    <text evidence="1">Purine metabolism; ppGpp biosynthesis; ppGpp from GTP: step 1/2.</text>
</comment>
<dbReference type="Pfam" id="PF00440">
    <property type="entry name" value="TetR_N"/>
    <property type="match status" value="1"/>
</dbReference>
<dbReference type="CDD" id="cd05399">
    <property type="entry name" value="NT_Rel-Spo_like"/>
    <property type="match status" value="1"/>
</dbReference>
<evidence type="ECO:0000256" key="1">
    <source>
        <dbReference type="ARBA" id="ARBA00004976"/>
    </source>
</evidence>
<reference evidence="5 6" key="1">
    <citation type="journal article" date="2020" name="G3 (Bethesda)">
        <title>Whole Genome Sequencing and Comparative Genomics of Two Nematicidal Bacillus Strains Reveals a Wide Range of Possible Virulence Factors.</title>
        <authorList>
            <person name="Susic N."/>
            <person name="Janezic S."/>
            <person name="Rupnik M."/>
            <person name="Geric Stare B."/>
        </authorList>
    </citation>
    <scope>NUCLEOTIDE SEQUENCE [LARGE SCALE GENOMIC DNA]</scope>
    <source>
        <strain evidence="5 6">I-1582</strain>
    </source>
</reference>
<dbReference type="GO" id="GO:0008728">
    <property type="term" value="F:GTP diphosphokinase activity"/>
    <property type="evidence" value="ECO:0007669"/>
    <property type="project" value="UniProtKB-EC"/>
</dbReference>
<dbReference type="AlphaFoldDB" id="A0A800NE32"/>
<name>A0A800NE32_CYTFI</name>
<proteinExistence type="predicted"/>
<feature type="DNA-binding region" description="H-T-H motif" evidence="3">
    <location>
        <begin position="166"/>
        <end position="185"/>
    </location>
</feature>
<evidence type="ECO:0000259" key="4">
    <source>
        <dbReference type="PROSITE" id="PS50977"/>
    </source>
</evidence>
<gene>
    <name evidence="5" type="ORF">KIS1582_0974</name>
</gene>
<dbReference type="Pfam" id="PF17924">
    <property type="entry name" value="TetR_C_19"/>
    <property type="match status" value="1"/>
</dbReference>
<evidence type="ECO:0000313" key="5">
    <source>
        <dbReference type="EMBL" id="KAF0825187.1"/>
    </source>
</evidence>
<dbReference type="SUPFAM" id="SSF46689">
    <property type="entry name" value="Homeodomain-like"/>
    <property type="match status" value="1"/>
</dbReference>
<dbReference type="SUPFAM" id="SSF81301">
    <property type="entry name" value="Nucleotidyltransferase"/>
    <property type="match status" value="1"/>
</dbReference>
<evidence type="ECO:0000256" key="2">
    <source>
        <dbReference type="ARBA" id="ARBA00023125"/>
    </source>
</evidence>
<dbReference type="PANTHER" id="PTHR47837">
    <property type="entry name" value="GTP PYROPHOSPHOKINASE YJBM"/>
    <property type="match status" value="1"/>
</dbReference>